<sequence>MSDFQKIIVSRKKRKKRKNQKSRKSDFRA</sequence>
<reference evidence="2" key="1">
    <citation type="journal article" date="2020" name="Nature">
        <title>Giant virus diversity and host interactions through global metagenomics.</title>
        <authorList>
            <person name="Schulz F."/>
            <person name="Roux S."/>
            <person name="Paez-Espino D."/>
            <person name="Jungbluth S."/>
            <person name="Walsh D.A."/>
            <person name="Denef V.J."/>
            <person name="McMahon K.D."/>
            <person name="Konstantinidis K.T."/>
            <person name="Eloe-Fadrosh E.A."/>
            <person name="Kyrpides N.C."/>
            <person name="Woyke T."/>
        </authorList>
    </citation>
    <scope>NUCLEOTIDE SEQUENCE</scope>
    <source>
        <strain evidence="2">GVMAG-M-3300023184-101</strain>
    </source>
</reference>
<protein>
    <submittedName>
        <fullName evidence="2">Uncharacterized protein</fullName>
    </submittedName>
</protein>
<feature type="compositionally biased region" description="Basic residues" evidence="1">
    <location>
        <begin position="9"/>
        <end position="22"/>
    </location>
</feature>
<name>A0A6C0HGG7_9ZZZZ</name>
<accession>A0A6C0HGG7</accession>
<organism evidence="2">
    <name type="scientific">viral metagenome</name>
    <dbReference type="NCBI Taxonomy" id="1070528"/>
    <lineage>
        <taxon>unclassified sequences</taxon>
        <taxon>metagenomes</taxon>
        <taxon>organismal metagenomes</taxon>
    </lineage>
</organism>
<dbReference type="AlphaFoldDB" id="A0A6C0HGG7"/>
<evidence type="ECO:0000256" key="1">
    <source>
        <dbReference type="SAM" id="MobiDB-lite"/>
    </source>
</evidence>
<proteinExistence type="predicted"/>
<evidence type="ECO:0000313" key="2">
    <source>
        <dbReference type="EMBL" id="QHT79702.1"/>
    </source>
</evidence>
<dbReference type="EMBL" id="MN739952">
    <property type="protein sequence ID" value="QHT79702.1"/>
    <property type="molecule type" value="Genomic_DNA"/>
</dbReference>
<feature type="region of interest" description="Disordered" evidence="1">
    <location>
        <begin position="1"/>
        <end position="29"/>
    </location>
</feature>